<evidence type="ECO:0000313" key="4">
    <source>
        <dbReference type="Proteomes" id="UP000509246"/>
    </source>
</evidence>
<protein>
    <submittedName>
        <fullName evidence="3">Uncharacterized protein</fullName>
    </submittedName>
</protein>
<evidence type="ECO:0000256" key="1">
    <source>
        <dbReference type="SAM" id="Coils"/>
    </source>
</evidence>
<evidence type="ECO:0000313" key="3">
    <source>
        <dbReference type="EMBL" id="QKF79256.1"/>
    </source>
</evidence>
<keyword evidence="1" id="KW-0175">Coiled coil</keyword>
<dbReference type="GeneID" id="56586033"/>
<dbReference type="RefSeq" id="WP_139424452.1">
    <property type="nucleotide sequence ID" value="NZ_CBCSFY010000003.1"/>
</dbReference>
<dbReference type="AlphaFoldDB" id="A0A7L5HW47"/>
<name>A0A7L5HW47_9BACT</name>
<accession>A0A7L5HW47</accession>
<dbReference type="KEGG" id="carm:CARM_0301"/>
<gene>
    <name evidence="3" type="ORF">CARM_0301</name>
</gene>
<reference evidence="3 4" key="1">
    <citation type="submission" date="2020-05" db="EMBL/GenBank/DDBJ databases">
        <title>Complete genome sequencing of Campylobacter and Arcobacter type strains.</title>
        <authorList>
            <person name="Miller W.G."/>
            <person name="Yee E."/>
        </authorList>
    </citation>
    <scope>NUCLEOTIDE SEQUENCE [LARGE SCALE GENOMIC DNA]</scope>
    <source>
        <strain evidence="3 4">CCUG 73571</strain>
    </source>
</reference>
<keyword evidence="4" id="KW-1185">Reference proteome</keyword>
<feature type="transmembrane region" description="Helical" evidence="2">
    <location>
        <begin position="16"/>
        <end position="39"/>
    </location>
</feature>
<dbReference type="Proteomes" id="UP000509246">
    <property type="component" value="Chromosome"/>
</dbReference>
<keyword evidence="2" id="KW-0472">Membrane</keyword>
<evidence type="ECO:0000256" key="2">
    <source>
        <dbReference type="SAM" id="Phobius"/>
    </source>
</evidence>
<organism evidence="3 4">
    <name type="scientific">Campylobacter armoricus</name>
    <dbReference type="NCBI Taxonomy" id="2505970"/>
    <lineage>
        <taxon>Bacteria</taxon>
        <taxon>Pseudomonadati</taxon>
        <taxon>Campylobacterota</taxon>
        <taxon>Epsilonproteobacteria</taxon>
        <taxon>Campylobacterales</taxon>
        <taxon>Campylobacteraceae</taxon>
        <taxon>Campylobacter</taxon>
    </lineage>
</organism>
<dbReference type="EMBL" id="CP053825">
    <property type="protein sequence ID" value="QKF79256.1"/>
    <property type="molecule type" value="Genomic_DNA"/>
</dbReference>
<keyword evidence="2" id="KW-0812">Transmembrane</keyword>
<keyword evidence="2" id="KW-1133">Transmembrane helix</keyword>
<proteinExistence type="predicted"/>
<feature type="coiled-coil region" evidence="1">
    <location>
        <begin position="49"/>
        <end position="76"/>
    </location>
</feature>
<sequence length="180" mass="21303">MNKNDKSLEEADILKILIYSFSFVAICAVLILFLIIPFLKDYKIEYSRLAKQQIQNTKALNELQAIENVIAKFQNTYKQNLSQINTDFSQKEFIDYMKNYFDDVKINLIPIKIEQEYLKYQFNVNAKIKNPQAFYSFLKDLQKYKNLIEISTPVEFKSEGKHINLKFKIKVFYAPSVIQK</sequence>